<keyword evidence="1" id="KW-0560">Oxidoreductase</keyword>
<feature type="domain" description="D-isomer specific 2-hydroxyacid dehydrogenase NAD-binding" evidence="3">
    <location>
        <begin position="93"/>
        <end position="270"/>
    </location>
</feature>
<organism evidence="4 5">
    <name type="scientific">Brevibacterium spongiae</name>
    <dbReference type="NCBI Taxonomy" id="2909672"/>
    <lineage>
        <taxon>Bacteria</taxon>
        <taxon>Bacillati</taxon>
        <taxon>Actinomycetota</taxon>
        <taxon>Actinomycetes</taxon>
        <taxon>Micrococcales</taxon>
        <taxon>Brevibacteriaceae</taxon>
        <taxon>Brevibacterium</taxon>
    </lineage>
</organism>
<evidence type="ECO:0000259" key="3">
    <source>
        <dbReference type="Pfam" id="PF02826"/>
    </source>
</evidence>
<keyword evidence="5" id="KW-1185">Reference proteome</keyword>
<dbReference type="EMBL" id="CP093443">
    <property type="protein sequence ID" value="UVI36336.1"/>
    <property type="molecule type" value="Genomic_DNA"/>
</dbReference>
<dbReference type="Proteomes" id="UP001064879">
    <property type="component" value="Chromosome"/>
</dbReference>
<dbReference type="CDD" id="cd12159">
    <property type="entry name" value="2-Hacid_dh_2"/>
    <property type="match status" value="1"/>
</dbReference>
<dbReference type="PANTHER" id="PTHR43333">
    <property type="entry name" value="2-HACID_DH_C DOMAIN-CONTAINING PROTEIN"/>
    <property type="match status" value="1"/>
</dbReference>
<gene>
    <name evidence="4" type="ORF">L1F31_01315</name>
</gene>
<reference evidence="4" key="1">
    <citation type="submission" date="2022-03" db="EMBL/GenBank/DDBJ databases">
        <title>Brevibacterium spongiae sp. nov., isolated from marine sponge.</title>
        <authorList>
            <person name="Li Z."/>
            <person name="Zhang M."/>
        </authorList>
    </citation>
    <scope>NUCLEOTIDE SEQUENCE</scope>
    <source>
        <strain evidence="4">WHS-Z9</strain>
    </source>
</reference>
<keyword evidence="2" id="KW-0520">NAD</keyword>
<evidence type="ECO:0000313" key="4">
    <source>
        <dbReference type="EMBL" id="UVI36336.1"/>
    </source>
</evidence>
<accession>A0ABY5STH9</accession>
<protein>
    <submittedName>
        <fullName evidence="4">D-isomer specific 2-hydroxyacid dehydrogenase family protein</fullName>
    </submittedName>
</protein>
<evidence type="ECO:0000256" key="2">
    <source>
        <dbReference type="ARBA" id="ARBA00023027"/>
    </source>
</evidence>
<dbReference type="PANTHER" id="PTHR43333:SF1">
    <property type="entry name" value="D-ISOMER SPECIFIC 2-HYDROXYACID DEHYDROGENASE NAD-BINDING DOMAIN-CONTAINING PROTEIN"/>
    <property type="match status" value="1"/>
</dbReference>
<dbReference type="InterPro" id="IPR036291">
    <property type="entry name" value="NAD(P)-bd_dom_sf"/>
</dbReference>
<name>A0ABY5STH9_9MICO</name>
<dbReference type="InterPro" id="IPR006140">
    <property type="entry name" value="D-isomer_DH_NAD-bd"/>
</dbReference>
<proteinExistence type="predicted"/>
<dbReference type="Pfam" id="PF02826">
    <property type="entry name" value="2-Hacid_dh_C"/>
    <property type="match status" value="1"/>
</dbReference>
<sequence length="307" mass="33069">MAVLPNSTPYLDAVLKSADVVVSSLDDAQALIWTGSDQTGFPSCLPPAIEWVQLKSAGVKPWIDSGRVDSKRRWTSAVGAYSADVAEHAVALLLGSLRQFTLHARANSWLKDSTWSTVRSLRGRTVAIVGAGSIDRSLIPLLKAHGARVIAINRSGREVEGAERTVSSRDLDEALAEADDAVLAGASTDETLRIIGQKQLAALGSDPRDGTPGVLINIARGDLVDHAALTDALRRRIISGAGLDVFDPEPLPAEDPLWGMDNVLITPHVANPRIRMLENFADLVQENLRRFACGRELKAEIDLSRSY</sequence>
<dbReference type="Gene3D" id="3.40.50.720">
    <property type="entry name" value="NAD(P)-binding Rossmann-like Domain"/>
    <property type="match status" value="2"/>
</dbReference>
<dbReference type="RefSeq" id="WP_265418937.1">
    <property type="nucleotide sequence ID" value="NZ_CP093443.1"/>
</dbReference>
<evidence type="ECO:0000256" key="1">
    <source>
        <dbReference type="ARBA" id="ARBA00023002"/>
    </source>
</evidence>
<evidence type="ECO:0000313" key="5">
    <source>
        <dbReference type="Proteomes" id="UP001064879"/>
    </source>
</evidence>
<dbReference type="SUPFAM" id="SSF51735">
    <property type="entry name" value="NAD(P)-binding Rossmann-fold domains"/>
    <property type="match status" value="1"/>
</dbReference>